<feature type="domain" description="Ig-like" evidence="5">
    <location>
        <begin position="1402"/>
        <end position="1492"/>
    </location>
</feature>
<dbReference type="InterPro" id="IPR006558">
    <property type="entry name" value="LamG-like"/>
</dbReference>
<feature type="domain" description="PA14" evidence="6">
    <location>
        <begin position="43"/>
        <end position="201"/>
    </location>
</feature>
<dbReference type="SMART" id="SM00409">
    <property type="entry name" value="IG"/>
    <property type="match status" value="3"/>
</dbReference>
<dbReference type="InterPro" id="IPR013320">
    <property type="entry name" value="ConA-like_dom_sf"/>
</dbReference>
<evidence type="ECO:0000256" key="2">
    <source>
        <dbReference type="ARBA" id="ARBA00022737"/>
    </source>
</evidence>
<dbReference type="STRING" id="320771.Cflav_PD4977"/>
<dbReference type="Pfam" id="PF13385">
    <property type="entry name" value="Laminin_G_3"/>
    <property type="match status" value="1"/>
</dbReference>
<dbReference type="SUPFAM" id="SSF49899">
    <property type="entry name" value="Concanavalin A-like lectins/glucanases"/>
    <property type="match status" value="2"/>
</dbReference>
<evidence type="ECO:0000259" key="5">
    <source>
        <dbReference type="PROSITE" id="PS50835"/>
    </source>
</evidence>
<protein>
    <submittedName>
        <fullName evidence="7">Legume lectin beta domain protein</fullName>
    </submittedName>
</protein>
<feature type="region of interest" description="Disordered" evidence="4">
    <location>
        <begin position="1"/>
        <end position="23"/>
    </location>
</feature>
<evidence type="ECO:0000313" key="7">
    <source>
        <dbReference type="EMBL" id="EEF62342.1"/>
    </source>
</evidence>
<accession>B9XCZ6</accession>
<dbReference type="PANTHER" id="PTHR13817:SF73">
    <property type="entry name" value="FIBRONECTIN TYPE-III DOMAIN-CONTAINING PROTEIN"/>
    <property type="match status" value="1"/>
</dbReference>
<dbReference type="InterPro" id="IPR036179">
    <property type="entry name" value="Ig-like_dom_sf"/>
</dbReference>
<dbReference type="SMART" id="SM00758">
    <property type="entry name" value="PA14"/>
    <property type="match status" value="1"/>
</dbReference>
<dbReference type="OrthoDB" id="151636at2"/>
<dbReference type="InterPro" id="IPR013098">
    <property type="entry name" value="Ig_I-set"/>
</dbReference>
<evidence type="ECO:0000259" key="6">
    <source>
        <dbReference type="PROSITE" id="PS51820"/>
    </source>
</evidence>
<organism evidence="7 8">
    <name type="scientific">Pedosphaera parvula (strain Ellin514)</name>
    <dbReference type="NCBI Taxonomy" id="320771"/>
    <lineage>
        <taxon>Bacteria</taxon>
        <taxon>Pseudomonadati</taxon>
        <taxon>Verrucomicrobiota</taxon>
        <taxon>Pedosphaerae</taxon>
        <taxon>Pedosphaerales</taxon>
        <taxon>Pedosphaeraceae</taxon>
        <taxon>Pedosphaera</taxon>
    </lineage>
</organism>
<dbReference type="Pfam" id="PF07691">
    <property type="entry name" value="PA14"/>
    <property type="match status" value="1"/>
</dbReference>
<dbReference type="SMART" id="SM00560">
    <property type="entry name" value="LamGL"/>
    <property type="match status" value="1"/>
</dbReference>
<dbReference type="Gene3D" id="2.60.40.1220">
    <property type="match status" value="3"/>
</dbReference>
<gene>
    <name evidence="7" type="ORF">Cflav_PD4977</name>
</gene>
<keyword evidence="3" id="KW-1015">Disulfide bond</keyword>
<dbReference type="InterPro" id="IPR014755">
    <property type="entry name" value="Cu-Rt/internalin_Ig-like"/>
</dbReference>
<dbReference type="InterPro" id="IPR038081">
    <property type="entry name" value="CalX-like_sf"/>
</dbReference>
<dbReference type="EMBL" id="ABOX02000005">
    <property type="protein sequence ID" value="EEF62342.1"/>
    <property type="molecule type" value="Genomic_DNA"/>
</dbReference>
<sequence length="1761" mass="181494" precursor="true">MKKNSKNPGATSPADRRNLPGNLPKTLTRSLAVAFVLLTAALPTRAGVALKLYYDPIPGNTVSNLTSNPIFPSAPTSYEVLANGLQESINIGDTFGAWTRGFIEAPQTGLYTFSVASDDEGQLWLSTNSSPAGLVQICENQTAVGYATYSQNPGQKSASIPLVAGQKYYFEMFHQEGIGGDHCEASWTLPDGTFETIISGNHLWPFPVDLADPTYPSLAKAPAVLTAYNGVGVTSLPGSISVEEGRPVDLTVTVEASQPAFVQWYSNGVAIANANLLNYHIPVVPLAANGAVYSVIITNSLGQDTASTTVFVSQDTVAPNLVDALNLGNPTGDVAVIFDEAVDPVSGTTLANYSISGATITSAHIGTTPNMILLRVSGTSIGATLTVNNVHDLAASPNTVAANSSVVIDQNLHTWLRLDEATGTSVADSSGNNRNATFVNGAVPGYTGKVLRAAKFDGLAGYVGLQTGYNDFSQGMTVAVWANPTSTLTAWARFIDFGNGPDNNNIIFARNGNSSDLTFEVRVGVASGGQVTAGGAIALNQWQHFVATLDNAGNVTLYKNGVVVATGVTGVPNVVNRTNCFVGRSDFPQDGYFQGKMDDVRIYNRVLGPEAIAALASGGGADDSSPSIPPVSIVATTPSTAEKATPPGVFTVTRTGSTSSSLSVSYVIGGTATNGVNYTALTNPVVIAAGTTSAVVQIKPIDFSFQQLSETVNLTLAGNTNYTIADADNDTVTILNNDVSPGASIALADNAPSAAALTTVDVWFNASVTTPTATNLANYTLNNAPGLSITNATLGNRNLRVVLGISGGLVPTNATLSVSGVQDPGGNSSTTNVPIRVRLPAANLLANIYHASATRSVDFAGVNNGLVNTTANGGGANGFDTFGGAANAVLTQFGGMLYPSSVDIREIKVDLGQQFSDGGNWKVQPSVYILKNPVDSNSTRPEADTNDWVLVPANLISGSQFPATGVDANPSPNTPIVFDLSGLTAGQRTGYGWAVGGAKGDGANGFLSFTEMRAYGFPGSNSVMFVQQPTNVTVIAGQRAIFSGVLNTNLLAINYQWLRDGVAIDGATNGTYTTIQTTTGDNGAHFSLIASNALLSITSQVAVLSVTPRTTPPVVVAATMDQLGNIDVWFDEPVDAGSAQNSANYVLNDPALSIIGISQDSYQLRVGLTVSGTPSVSSLTLTVSSVMDIFGNTLGTQTVPLFSESWPALNLVANQFHQGRAVMLSALTNGVAQYASAANTDNADTFGGNLGLSDFVGLIYSQPQVFGVVKVDLGHQFADGGDWSALPTLYVLKSPQDPGQTPPETSANWVAVPAKLVSGNIFSWEIDAPNGSAPVNSPIAFDLSHLPASQRTGYGWAVGGVPGNALASAKTGIAPAAEFLSISELSSFGVPANAYTNVAGAPQILLDVAPLSQTYPSGLPLTYSVYATGTQPISYQWKFNGTNLTDNGHISGAHSNLLTIGQVFANDAGTYQLFMTNSAGNNASAVATLAVSRIALNNGSGWTQNGGAVISNNVLSLIDGQGNEARSSFVNYPQYIGAFRASFTYQDLGGGGADGATFVMQNSPAGASALGGGGGGLGYAGIIPSAALEFNIYGPNTPGIALRSNGATGTPYAPTTPVNIASGDAIGVNLNYDGTTLSLTLTDAVAGVSFSTNYIANLPSIVGTNTAYVGITAASGGVASTQNVSNFLFVSLPGLSVQTTGTNTYVFTWPASAGGFVLQQNTTIGTGSWVNVTSPVTQINGQNQVVVPIAGGNRFYRLSLP</sequence>
<dbReference type="Gene3D" id="2.60.120.1560">
    <property type="match status" value="1"/>
</dbReference>
<evidence type="ECO:0000313" key="8">
    <source>
        <dbReference type="Proteomes" id="UP000003688"/>
    </source>
</evidence>
<dbReference type="PROSITE" id="PS50835">
    <property type="entry name" value="IG_LIKE"/>
    <property type="match status" value="1"/>
</dbReference>
<dbReference type="SUPFAM" id="SSF141072">
    <property type="entry name" value="CalX-like"/>
    <property type="match status" value="1"/>
</dbReference>
<dbReference type="GO" id="GO:0030246">
    <property type="term" value="F:carbohydrate binding"/>
    <property type="evidence" value="ECO:0007669"/>
    <property type="project" value="UniProtKB-KW"/>
</dbReference>
<dbReference type="Gene3D" id="2.60.40.10">
    <property type="entry name" value="Immunoglobulins"/>
    <property type="match status" value="3"/>
</dbReference>
<dbReference type="Gene3D" id="2.60.40.2030">
    <property type="match status" value="1"/>
</dbReference>
<dbReference type="InterPro" id="IPR003599">
    <property type="entry name" value="Ig_sub"/>
</dbReference>
<keyword evidence="2" id="KW-0677">Repeat</keyword>
<comment type="caution">
    <text evidence="7">The sequence shown here is derived from an EMBL/GenBank/DDBJ whole genome shotgun (WGS) entry which is preliminary data.</text>
</comment>
<dbReference type="InterPro" id="IPR013783">
    <property type="entry name" value="Ig-like_fold"/>
</dbReference>
<evidence type="ECO:0000256" key="3">
    <source>
        <dbReference type="ARBA" id="ARBA00023157"/>
    </source>
</evidence>
<keyword evidence="1" id="KW-0732">Signal</keyword>
<dbReference type="Proteomes" id="UP000003688">
    <property type="component" value="Unassembled WGS sequence"/>
</dbReference>
<name>B9XCZ6_PEDPL</name>
<dbReference type="RefSeq" id="WP_007413694.1">
    <property type="nucleotide sequence ID" value="NZ_ABOX02000005.1"/>
</dbReference>
<dbReference type="InterPro" id="IPR007110">
    <property type="entry name" value="Ig-like_dom"/>
</dbReference>
<dbReference type="PANTHER" id="PTHR13817">
    <property type="entry name" value="TITIN"/>
    <property type="match status" value="1"/>
</dbReference>
<reference evidence="7 8" key="1">
    <citation type="journal article" date="2011" name="J. Bacteriol.">
        <title>Genome sequence of 'Pedosphaera parvula' Ellin514, an aerobic Verrucomicrobial isolate from pasture soil.</title>
        <authorList>
            <person name="Kant R."/>
            <person name="van Passel M.W."/>
            <person name="Sangwan P."/>
            <person name="Palva A."/>
            <person name="Lucas S."/>
            <person name="Copeland A."/>
            <person name="Lapidus A."/>
            <person name="Glavina Del Rio T."/>
            <person name="Dalin E."/>
            <person name="Tice H."/>
            <person name="Bruce D."/>
            <person name="Goodwin L."/>
            <person name="Pitluck S."/>
            <person name="Chertkov O."/>
            <person name="Larimer F.W."/>
            <person name="Land M.L."/>
            <person name="Hauser L."/>
            <person name="Brettin T.S."/>
            <person name="Detter J.C."/>
            <person name="Han S."/>
            <person name="de Vos W.M."/>
            <person name="Janssen P.H."/>
            <person name="Smidt H."/>
        </authorList>
    </citation>
    <scope>NUCLEOTIDE SEQUENCE [LARGE SCALE GENOMIC DNA]</scope>
    <source>
        <strain evidence="7 8">Ellin514</strain>
    </source>
</reference>
<keyword evidence="8" id="KW-1185">Reference proteome</keyword>
<dbReference type="InterPro" id="IPR050964">
    <property type="entry name" value="Striated_Muscle_Regulatory"/>
</dbReference>
<dbReference type="Pfam" id="PF07679">
    <property type="entry name" value="I-set"/>
    <property type="match status" value="1"/>
</dbReference>
<dbReference type="InterPro" id="IPR011658">
    <property type="entry name" value="PA14_dom"/>
</dbReference>
<evidence type="ECO:0000256" key="1">
    <source>
        <dbReference type="ARBA" id="ARBA00022729"/>
    </source>
</evidence>
<dbReference type="Gene3D" id="2.60.120.200">
    <property type="match status" value="2"/>
</dbReference>
<feature type="compositionally biased region" description="Polar residues" evidence="4">
    <location>
        <begin position="1"/>
        <end position="10"/>
    </location>
</feature>
<dbReference type="PROSITE" id="PS51820">
    <property type="entry name" value="PA14"/>
    <property type="match status" value="1"/>
</dbReference>
<evidence type="ECO:0000256" key="4">
    <source>
        <dbReference type="SAM" id="MobiDB-lite"/>
    </source>
</evidence>
<keyword evidence="7" id="KW-0430">Lectin</keyword>
<dbReference type="SUPFAM" id="SSF48726">
    <property type="entry name" value="Immunoglobulin"/>
    <property type="match status" value="1"/>
</dbReference>
<dbReference type="SUPFAM" id="SSF56988">
    <property type="entry name" value="Anthrax protective antigen"/>
    <property type="match status" value="1"/>
</dbReference>
<proteinExistence type="predicted"/>
<dbReference type="InterPro" id="IPR037524">
    <property type="entry name" value="PA14/GLEYA"/>
</dbReference>